<dbReference type="InterPro" id="IPR025650">
    <property type="entry name" value="Alkyl-DHAP_Synthase"/>
</dbReference>
<dbReference type="Proteomes" id="UP000651112">
    <property type="component" value="Unassembled WGS sequence"/>
</dbReference>
<keyword evidence="3" id="KW-0274">FAD</keyword>
<sequence>MNIAKTSYMFDMLLFELRDIVGKEYVSVRDSDKEVYSVDYFWLPEMCHDRQDRSNITRPMADFIVHPANAEDVSKILKIANNYKIPVTAWGGGSGSQGGALPVFGGIILDTKRMDTIYKIDEQSMTVEVGTGIIHQTLEWELEQKGFSTMHDPGSARCATVGGFIAHRGTGVLSTKYGKIEDMIVNMEIVLPTGEIIRTLPVPKTACGPDLNQIFIGAEGTMGIVTKVTLTIHRLPETRAFRAFVFKDLETGLRVGQRLVSENLQPSVIRLYSENETKEVIKKVLGIEKTGAYMVYGFDGKKDMVDLQMKYAQEIADSEGGEDLGAHPGEQWWNNRYKFFFPPYMYRLPQCFGTLDTVASYSDIQNVYNAMKDVVEKQYPMARFIGHFSHWFPWGAMLYGRFIIDTPPEDPHEAIYLHNSIWNDALRAAMAAGGVLNEHHGIGLKLSRLTPELYGEAFQLLKNVKTTLDPNGIMNPGKLGFGIG</sequence>
<dbReference type="Gene3D" id="3.30.70.3450">
    <property type="match status" value="2"/>
</dbReference>
<organism evidence="5 6">
    <name type="scientific">Sphingobacterium chuzhouense</name>
    <dbReference type="NCBI Taxonomy" id="1742264"/>
    <lineage>
        <taxon>Bacteria</taxon>
        <taxon>Pseudomonadati</taxon>
        <taxon>Bacteroidota</taxon>
        <taxon>Sphingobacteriia</taxon>
        <taxon>Sphingobacteriales</taxon>
        <taxon>Sphingobacteriaceae</taxon>
        <taxon>Sphingobacterium</taxon>
    </lineage>
</organism>
<dbReference type="InterPro" id="IPR016166">
    <property type="entry name" value="FAD-bd_PCMH"/>
</dbReference>
<dbReference type="SUPFAM" id="SSF55103">
    <property type="entry name" value="FAD-linked oxidases, C-terminal domain"/>
    <property type="match status" value="1"/>
</dbReference>
<dbReference type="InterPro" id="IPR004113">
    <property type="entry name" value="FAD-bd_oxidored_4_C"/>
</dbReference>
<evidence type="ECO:0000256" key="2">
    <source>
        <dbReference type="ARBA" id="ARBA00022630"/>
    </source>
</evidence>
<name>A0ABR7XU51_9SPHI</name>
<keyword evidence="6" id="KW-1185">Reference proteome</keyword>
<evidence type="ECO:0000313" key="6">
    <source>
        <dbReference type="Proteomes" id="UP000651112"/>
    </source>
</evidence>
<comment type="similarity">
    <text evidence="1">Belongs to the FAD-binding oxidoreductase/transferase type 4 family.</text>
</comment>
<dbReference type="Gene3D" id="3.30.465.10">
    <property type="match status" value="1"/>
</dbReference>
<dbReference type="Pfam" id="PF02913">
    <property type="entry name" value="FAD-oxidase_C"/>
    <property type="match status" value="1"/>
</dbReference>
<dbReference type="EMBL" id="JACNYL010000003">
    <property type="protein sequence ID" value="MBD1422327.1"/>
    <property type="molecule type" value="Genomic_DNA"/>
</dbReference>
<dbReference type="InterPro" id="IPR016171">
    <property type="entry name" value="Vanillyl_alc_oxidase_C-sub2"/>
</dbReference>
<dbReference type="InterPro" id="IPR016164">
    <property type="entry name" value="FAD-linked_Oxase-like_C"/>
</dbReference>
<dbReference type="RefSeq" id="WP_190314067.1">
    <property type="nucleotide sequence ID" value="NZ_JACNYL010000003.1"/>
</dbReference>
<dbReference type="InterPro" id="IPR036318">
    <property type="entry name" value="FAD-bd_PCMH-like_sf"/>
</dbReference>
<proteinExistence type="inferred from homology"/>
<dbReference type="InterPro" id="IPR006094">
    <property type="entry name" value="Oxid_FAD_bind_N"/>
</dbReference>
<gene>
    <name evidence="5" type="ORF">H8B21_12170</name>
</gene>
<keyword evidence="2" id="KW-0285">Flavoprotein</keyword>
<accession>A0ABR7XU51</accession>
<dbReference type="PANTHER" id="PTHR46568">
    <property type="entry name" value="ALKYLDIHYDROXYACETONEPHOSPHATE SYNTHASE, PEROXISOMAL"/>
    <property type="match status" value="1"/>
</dbReference>
<dbReference type="Gene3D" id="3.30.43.10">
    <property type="entry name" value="Uridine Diphospho-n-acetylenolpyruvylglucosamine Reductase, domain 2"/>
    <property type="match status" value="1"/>
</dbReference>
<dbReference type="InterPro" id="IPR016169">
    <property type="entry name" value="FAD-bd_PCMH_sub2"/>
</dbReference>
<reference evidence="5 6" key="1">
    <citation type="submission" date="2020-08" db="EMBL/GenBank/DDBJ databases">
        <title>Sphingobacterium sp. DN00404 isolated from aquaculture water.</title>
        <authorList>
            <person name="Zhang M."/>
        </authorList>
    </citation>
    <scope>NUCLEOTIDE SEQUENCE [LARGE SCALE GENOMIC DNA]</scope>
    <source>
        <strain evidence="5 6">KCTC 42746</strain>
    </source>
</reference>
<evidence type="ECO:0000259" key="4">
    <source>
        <dbReference type="PROSITE" id="PS51387"/>
    </source>
</evidence>
<evidence type="ECO:0000256" key="3">
    <source>
        <dbReference type="ARBA" id="ARBA00022827"/>
    </source>
</evidence>
<dbReference type="SUPFAM" id="SSF56176">
    <property type="entry name" value="FAD-binding/transporter-associated domain-like"/>
    <property type="match status" value="1"/>
</dbReference>
<protein>
    <submittedName>
        <fullName evidence="5">FAD-binding oxidoreductase</fullName>
    </submittedName>
</protein>
<dbReference type="Gene3D" id="1.10.45.10">
    <property type="entry name" value="Vanillyl-alcohol Oxidase, Chain A, domain 4"/>
    <property type="match status" value="1"/>
</dbReference>
<dbReference type="Pfam" id="PF01565">
    <property type="entry name" value="FAD_binding_4"/>
    <property type="match status" value="1"/>
</dbReference>
<dbReference type="PROSITE" id="PS51387">
    <property type="entry name" value="FAD_PCMH"/>
    <property type="match status" value="1"/>
</dbReference>
<evidence type="ECO:0000256" key="1">
    <source>
        <dbReference type="ARBA" id="ARBA00008000"/>
    </source>
</evidence>
<dbReference type="PANTHER" id="PTHR46568:SF1">
    <property type="entry name" value="ALKYLDIHYDROXYACETONEPHOSPHATE SYNTHASE, PEROXISOMAL"/>
    <property type="match status" value="1"/>
</dbReference>
<evidence type="ECO:0000313" key="5">
    <source>
        <dbReference type="EMBL" id="MBD1422327.1"/>
    </source>
</evidence>
<comment type="caution">
    <text evidence="5">The sequence shown here is derived from an EMBL/GenBank/DDBJ whole genome shotgun (WGS) entry which is preliminary data.</text>
</comment>
<dbReference type="Gene3D" id="3.30.300.330">
    <property type="match status" value="1"/>
</dbReference>
<dbReference type="InterPro" id="IPR016167">
    <property type="entry name" value="FAD-bd_PCMH_sub1"/>
</dbReference>
<feature type="domain" description="FAD-binding PCMH-type" evidence="4">
    <location>
        <begin position="57"/>
        <end position="235"/>
    </location>
</feature>